<reference evidence="1 2" key="2">
    <citation type="submission" date="2019-01" db="EMBL/GenBank/DDBJ databases">
        <title>A chromosome length genome reference of the Java medaka (oryzias javanicus).</title>
        <authorList>
            <person name="Herpin A."/>
            <person name="Takehana Y."/>
            <person name="Naruse K."/>
            <person name="Ansai S."/>
            <person name="Kawaguchi M."/>
        </authorList>
    </citation>
    <scope>NUCLEOTIDE SEQUENCE [LARGE SCALE GENOMIC DNA]</scope>
    <source>
        <strain evidence="1">RS831</strain>
        <tissue evidence="1">Whole body</tissue>
    </source>
</reference>
<dbReference type="Proteomes" id="UP000283210">
    <property type="component" value="Chromosome 11"/>
</dbReference>
<name>A0A3S2UAC4_ORYJA</name>
<keyword evidence="2" id="KW-1185">Reference proteome</keyword>
<accession>A0A3S2UAC4</accession>
<gene>
    <name evidence="1" type="ORF">OJAV_G00108060</name>
</gene>
<proteinExistence type="predicted"/>
<protein>
    <submittedName>
        <fullName evidence="1">Uncharacterized protein</fullName>
    </submittedName>
</protein>
<sequence>MISSFPSVAQVSCSISRITELGAGGEILSGAPETQSARAVLREAVPIRAGAVTGLLNDCVTRRQDWFELSAPHHGSSLALNLPESEAVPLPPLSFCWSVSAEGSGGFLTKRTADKH</sequence>
<evidence type="ECO:0000313" key="1">
    <source>
        <dbReference type="EMBL" id="RVE66509.1"/>
    </source>
</evidence>
<organism evidence="1 2">
    <name type="scientific">Oryzias javanicus</name>
    <name type="common">Javanese ricefish</name>
    <name type="synonym">Aplocheilus javanicus</name>
    <dbReference type="NCBI Taxonomy" id="123683"/>
    <lineage>
        <taxon>Eukaryota</taxon>
        <taxon>Metazoa</taxon>
        <taxon>Chordata</taxon>
        <taxon>Craniata</taxon>
        <taxon>Vertebrata</taxon>
        <taxon>Euteleostomi</taxon>
        <taxon>Actinopterygii</taxon>
        <taxon>Neopterygii</taxon>
        <taxon>Teleostei</taxon>
        <taxon>Neoteleostei</taxon>
        <taxon>Acanthomorphata</taxon>
        <taxon>Ovalentaria</taxon>
        <taxon>Atherinomorphae</taxon>
        <taxon>Beloniformes</taxon>
        <taxon>Adrianichthyidae</taxon>
        <taxon>Oryziinae</taxon>
        <taxon>Oryzias</taxon>
    </lineage>
</organism>
<evidence type="ECO:0000313" key="2">
    <source>
        <dbReference type="Proteomes" id="UP000283210"/>
    </source>
</evidence>
<dbReference type="AlphaFoldDB" id="A0A3S2UAC4"/>
<reference evidence="1 2" key="1">
    <citation type="submission" date="2018-11" db="EMBL/GenBank/DDBJ databases">
        <authorList>
            <person name="Lopez-Roques C."/>
            <person name="Donnadieu C."/>
            <person name="Bouchez O."/>
            <person name="Klopp C."/>
            <person name="Cabau C."/>
            <person name="Zahm M."/>
        </authorList>
    </citation>
    <scope>NUCLEOTIDE SEQUENCE [LARGE SCALE GENOMIC DNA]</scope>
    <source>
        <strain evidence="1">RS831</strain>
        <tissue evidence="1">Whole body</tissue>
    </source>
</reference>
<dbReference type="EMBL" id="CM012447">
    <property type="protein sequence ID" value="RVE66509.1"/>
    <property type="molecule type" value="Genomic_DNA"/>
</dbReference>